<evidence type="ECO:0000313" key="2">
    <source>
        <dbReference type="Proteomes" id="UP000805649"/>
    </source>
</evidence>
<accession>A0ACC3YH39</accession>
<evidence type="ECO:0000313" key="1">
    <source>
        <dbReference type="EMBL" id="KAL0931171.1"/>
    </source>
</evidence>
<gene>
    <name evidence="1" type="ORF">CTRU02_213906</name>
</gene>
<keyword evidence="2" id="KW-1185">Reference proteome</keyword>
<dbReference type="Proteomes" id="UP000805649">
    <property type="component" value="Unassembled WGS sequence"/>
</dbReference>
<dbReference type="EMBL" id="VUJX02000010">
    <property type="protein sequence ID" value="KAL0931171.1"/>
    <property type="molecule type" value="Genomic_DNA"/>
</dbReference>
<organism evidence="1 2">
    <name type="scientific">Colletotrichum truncatum</name>
    <name type="common">Anthracnose fungus</name>
    <name type="synonym">Colletotrichum capsici</name>
    <dbReference type="NCBI Taxonomy" id="5467"/>
    <lineage>
        <taxon>Eukaryota</taxon>
        <taxon>Fungi</taxon>
        <taxon>Dikarya</taxon>
        <taxon>Ascomycota</taxon>
        <taxon>Pezizomycotina</taxon>
        <taxon>Sordariomycetes</taxon>
        <taxon>Hypocreomycetidae</taxon>
        <taxon>Glomerellales</taxon>
        <taxon>Glomerellaceae</taxon>
        <taxon>Colletotrichum</taxon>
        <taxon>Colletotrichum truncatum species complex</taxon>
    </lineage>
</organism>
<proteinExistence type="predicted"/>
<reference evidence="1 2" key="1">
    <citation type="journal article" date="2020" name="Phytopathology">
        <title>Genome Sequence Resources of Colletotrichum truncatum, C. plurivorum, C. musicola, and C. sojae: Four Species Pathogenic to Soybean (Glycine max).</title>
        <authorList>
            <person name="Rogerio F."/>
            <person name="Boufleur T.R."/>
            <person name="Ciampi-Guillardi M."/>
            <person name="Sukno S.A."/>
            <person name="Thon M.R."/>
            <person name="Massola Junior N.S."/>
            <person name="Baroncelli R."/>
        </authorList>
    </citation>
    <scope>NUCLEOTIDE SEQUENCE [LARGE SCALE GENOMIC DNA]</scope>
    <source>
        <strain evidence="1 2">CMES1059</strain>
    </source>
</reference>
<protein>
    <submittedName>
        <fullName evidence="1">Uncharacterized protein</fullName>
    </submittedName>
</protein>
<name>A0ACC3YH39_COLTU</name>
<comment type="caution">
    <text evidence="1">The sequence shown here is derived from an EMBL/GenBank/DDBJ whole genome shotgun (WGS) entry which is preliminary data.</text>
</comment>
<sequence>MSDPGSLSTLRVQSPDSDISPKTPVQPADKTKADYFSIERQRKEEENKAGDTEQLSRSFSAESSRTESYAERHRGSSISSLTFAPLRNPSLPQGSQKRTDKERIRASSPPHER</sequence>